<reference evidence="13" key="1">
    <citation type="submission" date="2022-07" db="EMBL/GenBank/DDBJ databases">
        <title>Phylogenomic reconstructions and comparative analyses of Kickxellomycotina fungi.</title>
        <authorList>
            <person name="Reynolds N.K."/>
            <person name="Stajich J.E."/>
            <person name="Barry K."/>
            <person name="Grigoriev I.V."/>
            <person name="Crous P."/>
            <person name="Smith M.E."/>
        </authorList>
    </citation>
    <scope>NUCLEOTIDE SEQUENCE</scope>
    <source>
        <strain evidence="13">NRRL 3115</strain>
    </source>
</reference>
<organism evidence="13 14">
    <name type="scientific">Coemansia spiralis</name>
    <dbReference type="NCBI Taxonomy" id="417178"/>
    <lineage>
        <taxon>Eukaryota</taxon>
        <taxon>Fungi</taxon>
        <taxon>Fungi incertae sedis</taxon>
        <taxon>Zoopagomycota</taxon>
        <taxon>Kickxellomycotina</taxon>
        <taxon>Kickxellomycetes</taxon>
        <taxon>Kickxellales</taxon>
        <taxon>Kickxellaceae</taxon>
        <taxon>Coemansia</taxon>
    </lineage>
</organism>
<dbReference type="InterPro" id="IPR013846">
    <property type="entry name" value="mRNA_cap_enzyme_C"/>
</dbReference>
<evidence type="ECO:0000313" key="14">
    <source>
        <dbReference type="Proteomes" id="UP001151518"/>
    </source>
</evidence>
<keyword evidence="7" id="KW-0506">mRNA capping</keyword>
<dbReference type="PANTHER" id="PTHR10367:SF17">
    <property type="entry name" value="MRNA-CAPPING ENZYME"/>
    <property type="match status" value="1"/>
</dbReference>
<evidence type="ECO:0000313" key="13">
    <source>
        <dbReference type="EMBL" id="KAJ2679863.1"/>
    </source>
</evidence>
<keyword evidence="5 13" id="KW-0548">Nucleotidyltransferase</keyword>
<dbReference type="GO" id="GO:0005524">
    <property type="term" value="F:ATP binding"/>
    <property type="evidence" value="ECO:0007669"/>
    <property type="project" value="InterPro"/>
</dbReference>
<evidence type="ECO:0000259" key="11">
    <source>
        <dbReference type="Pfam" id="PF01331"/>
    </source>
</evidence>
<evidence type="ECO:0000256" key="5">
    <source>
        <dbReference type="ARBA" id="ARBA00022695"/>
    </source>
</evidence>
<dbReference type="InterPro" id="IPR012340">
    <property type="entry name" value="NA-bd_OB-fold"/>
</dbReference>
<evidence type="ECO:0000256" key="9">
    <source>
        <dbReference type="ARBA" id="ARBA00023242"/>
    </source>
</evidence>
<dbReference type="GO" id="GO:0005525">
    <property type="term" value="F:GTP binding"/>
    <property type="evidence" value="ECO:0007669"/>
    <property type="project" value="UniProtKB-KW"/>
</dbReference>
<name>A0A9W8GDB3_9FUNG</name>
<evidence type="ECO:0000256" key="8">
    <source>
        <dbReference type="ARBA" id="ARBA00023134"/>
    </source>
</evidence>
<evidence type="ECO:0000256" key="1">
    <source>
        <dbReference type="ARBA" id="ARBA00004123"/>
    </source>
</evidence>
<dbReference type="GO" id="GO:0005634">
    <property type="term" value="C:nucleus"/>
    <property type="evidence" value="ECO:0007669"/>
    <property type="project" value="UniProtKB-SubCell"/>
</dbReference>
<dbReference type="SUPFAM" id="SSF50249">
    <property type="entry name" value="Nucleic acid-binding proteins"/>
    <property type="match status" value="1"/>
</dbReference>
<keyword evidence="3" id="KW-0507">mRNA processing</keyword>
<dbReference type="InterPro" id="IPR001339">
    <property type="entry name" value="mRNA_cap_enzyme_adenylation"/>
</dbReference>
<comment type="subcellular location">
    <subcellularLocation>
        <location evidence="1">Nucleus</location>
    </subcellularLocation>
</comment>
<keyword evidence="9" id="KW-0539">Nucleus</keyword>
<dbReference type="Gene3D" id="3.30.470.30">
    <property type="entry name" value="DNA ligase/mRNA capping enzyme"/>
    <property type="match status" value="1"/>
</dbReference>
<keyword evidence="6" id="KW-0547">Nucleotide-binding</keyword>
<dbReference type="CDD" id="cd07895">
    <property type="entry name" value="Adenylation_mRNA_capping"/>
    <property type="match status" value="1"/>
</dbReference>
<dbReference type="InterPro" id="IPR051029">
    <property type="entry name" value="mRNA_Capping_Enz/RNA_Phosphat"/>
</dbReference>
<accession>A0A9W8GDB3</accession>
<dbReference type="Pfam" id="PF01331">
    <property type="entry name" value="mRNA_cap_enzyme"/>
    <property type="match status" value="1"/>
</dbReference>
<dbReference type="OrthoDB" id="200924at2759"/>
<evidence type="ECO:0000256" key="7">
    <source>
        <dbReference type="ARBA" id="ARBA00023042"/>
    </source>
</evidence>
<sequence>MTEQITIPGRLLAPNESYNMRTFVGELIGTGHPRFPGSQPVSFTRTRSLRELLEHDYYVCEKSDGIRVLVLMLNTSPQPQTYFFTRKNEVYQTQAAFPLPTSERFSQFHDRTLIDAELVVDTEADGSRVMKLLGFDTLMIDGFNCMSRALDKRLGYLRDHIFQPFIKMCQRLGNHNSLPFVAEMKSFQRSYGVKLLHTEVIPKLKHKSDGYIFTSAQAPYTPGTCDKIIKWKPSNENSVDFRISLEMGRVRLLAFAGKKNGRDDYTYFEDLAMREGDWEKHFANIEELNGRIIEVVWDPEYAPPGKWRFLRFRDDKLESNYIGVVQSIMDSISDNIELDELLAYMDQIRAMWKTRHGEVA</sequence>
<gene>
    <name evidence="13" type="primary">CEG1</name>
    <name evidence="13" type="ORF">GGI25_001052</name>
</gene>
<dbReference type="GO" id="GO:0004484">
    <property type="term" value="F:mRNA guanylyltransferase activity"/>
    <property type="evidence" value="ECO:0007669"/>
    <property type="project" value="UniProtKB-EC"/>
</dbReference>
<keyword evidence="4 13" id="KW-0808">Transferase</keyword>
<dbReference type="SUPFAM" id="SSF56091">
    <property type="entry name" value="DNA ligase/mRNA capping enzyme, catalytic domain"/>
    <property type="match status" value="1"/>
</dbReference>
<dbReference type="Gene3D" id="2.40.50.140">
    <property type="entry name" value="Nucleic acid-binding proteins"/>
    <property type="match status" value="1"/>
</dbReference>
<dbReference type="PANTHER" id="PTHR10367">
    <property type="entry name" value="MRNA-CAPPING ENZYME"/>
    <property type="match status" value="1"/>
</dbReference>
<evidence type="ECO:0000256" key="3">
    <source>
        <dbReference type="ARBA" id="ARBA00022664"/>
    </source>
</evidence>
<evidence type="ECO:0000256" key="6">
    <source>
        <dbReference type="ARBA" id="ARBA00022741"/>
    </source>
</evidence>
<proteinExistence type="predicted"/>
<dbReference type="EC" id="2.7.7.50" evidence="2"/>
<protein>
    <recommendedName>
        <fullName evidence="2">mRNA guanylyltransferase</fullName>
        <ecNumber evidence="2">2.7.7.50</ecNumber>
    </recommendedName>
</protein>
<evidence type="ECO:0000256" key="10">
    <source>
        <dbReference type="ARBA" id="ARBA00044624"/>
    </source>
</evidence>
<feature type="domain" description="mRNA capping enzyme C-terminal" evidence="12">
    <location>
        <begin position="236"/>
        <end position="342"/>
    </location>
</feature>
<dbReference type="Proteomes" id="UP001151518">
    <property type="component" value="Unassembled WGS sequence"/>
</dbReference>
<comment type="catalytic activity">
    <reaction evidence="10">
        <text>a 5'-end diphospho-ribonucleoside in mRNA + GTP + H(+) = a 5'-end (5'-triphosphoguanosine)-ribonucleoside in mRNA + diphosphate</text>
        <dbReference type="Rhea" id="RHEA:67012"/>
        <dbReference type="Rhea" id="RHEA-COMP:17165"/>
        <dbReference type="Rhea" id="RHEA-COMP:17166"/>
        <dbReference type="ChEBI" id="CHEBI:15378"/>
        <dbReference type="ChEBI" id="CHEBI:33019"/>
        <dbReference type="ChEBI" id="CHEBI:37565"/>
        <dbReference type="ChEBI" id="CHEBI:167616"/>
        <dbReference type="ChEBI" id="CHEBI:167617"/>
        <dbReference type="EC" id="2.7.7.50"/>
    </reaction>
    <physiologicalReaction direction="left-to-right" evidence="10">
        <dbReference type="Rhea" id="RHEA:67013"/>
    </physiologicalReaction>
</comment>
<dbReference type="GO" id="GO:0006370">
    <property type="term" value="P:7-methylguanosine mRNA capping"/>
    <property type="evidence" value="ECO:0007669"/>
    <property type="project" value="UniProtKB-KW"/>
</dbReference>
<dbReference type="AlphaFoldDB" id="A0A9W8GDB3"/>
<evidence type="ECO:0000256" key="4">
    <source>
        <dbReference type="ARBA" id="ARBA00022679"/>
    </source>
</evidence>
<evidence type="ECO:0000259" key="12">
    <source>
        <dbReference type="Pfam" id="PF03919"/>
    </source>
</evidence>
<evidence type="ECO:0000256" key="2">
    <source>
        <dbReference type="ARBA" id="ARBA00012475"/>
    </source>
</evidence>
<feature type="domain" description="mRNA capping enzyme adenylation" evidence="11">
    <location>
        <begin position="39"/>
        <end position="232"/>
    </location>
</feature>
<dbReference type="Pfam" id="PF03919">
    <property type="entry name" value="mRNA_cap_C"/>
    <property type="match status" value="1"/>
</dbReference>
<comment type="caution">
    <text evidence="13">The sequence shown here is derived from an EMBL/GenBank/DDBJ whole genome shotgun (WGS) entry which is preliminary data.</text>
</comment>
<keyword evidence="8" id="KW-0342">GTP-binding</keyword>
<dbReference type="EMBL" id="JANBTW010000008">
    <property type="protein sequence ID" value="KAJ2679863.1"/>
    <property type="molecule type" value="Genomic_DNA"/>
</dbReference>